<reference evidence="4 6" key="1">
    <citation type="submission" date="2020-06" db="EMBL/GenBank/DDBJ databases">
        <title>Anoxygenic phototrophic Chloroflexota member uses a Type I reaction center.</title>
        <authorList>
            <person name="Tsuji J.M."/>
            <person name="Shaw N.A."/>
            <person name="Nagashima S."/>
            <person name="Venkiteswaran J."/>
            <person name="Schiff S.L."/>
            <person name="Hanada S."/>
            <person name="Tank M."/>
            <person name="Neufeld J.D."/>
        </authorList>
    </citation>
    <scope>NUCLEOTIDE SEQUENCE [LARGE SCALE GENOMIC DNA]</scope>
    <source>
        <strain evidence="4">L227-S17</strain>
    </source>
</reference>
<accession>A0A8T7M8I3</accession>
<feature type="repeat" description="TPR" evidence="3">
    <location>
        <begin position="12"/>
        <end position="45"/>
    </location>
</feature>
<dbReference type="RefSeq" id="WP_341470284.1">
    <property type="nucleotide sequence ID" value="NZ_CP128400.1"/>
</dbReference>
<gene>
    <name evidence="4" type="ORF">HXX08_21525</name>
    <name evidence="5" type="ORF">OZ401_003989</name>
</gene>
<dbReference type="SUPFAM" id="SSF48452">
    <property type="entry name" value="TPR-like"/>
    <property type="match status" value="1"/>
</dbReference>
<dbReference type="AlphaFoldDB" id="A0A8T7M8I3"/>
<evidence type="ECO:0000256" key="1">
    <source>
        <dbReference type="ARBA" id="ARBA00022737"/>
    </source>
</evidence>
<evidence type="ECO:0000256" key="2">
    <source>
        <dbReference type="ARBA" id="ARBA00022803"/>
    </source>
</evidence>
<organism evidence="4 6">
    <name type="scientific">Candidatus Chlorohelix allophototropha</name>
    <dbReference type="NCBI Taxonomy" id="3003348"/>
    <lineage>
        <taxon>Bacteria</taxon>
        <taxon>Bacillati</taxon>
        <taxon>Chloroflexota</taxon>
        <taxon>Chloroflexia</taxon>
        <taxon>Candidatus Chloroheliales</taxon>
        <taxon>Candidatus Chloroheliaceae</taxon>
        <taxon>Candidatus Chlorohelix</taxon>
    </lineage>
</organism>
<sequence>MVIDNETATVTTRRLIALGICEYHQDNKQAAFEHFQKALELEPTNETALIWCGRLSCNPEEAKMYLNRILSRNPQNTIAKRYYELVEKKERTNTKQATLKTPKEYYDNDKVQVKVAEYLVKRGVLNELKVRAALHYQACMRLEGKIYRLDEILSDFGYLAEAQMLTAAQSFLDL</sequence>
<keyword evidence="7" id="KW-1185">Reference proteome</keyword>
<keyword evidence="2 3" id="KW-0802">TPR repeat</keyword>
<dbReference type="EMBL" id="JACATZ010000003">
    <property type="protein sequence ID" value="NWJ48445.1"/>
    <property type="molecule type" value="Genomic_DNA"/>
</dbReference>
<dbReference type="Gene3D" id="1.25.40.10">
    <property type="entry name" value="Tetratricopeptide repeat domain"/>
    <property type="match status" value="1"/>
</dbReference>
<dbReference type="Pfam" id="PF07719">
    <property type="entry name" value="TPR_2"/>
    <property type="match status" value="1"/>
</dbReference>
<dbReference type="EMBL" id="CP128400">
    <property type="protein sequence ID" value="WJW68379.1"/>
    <property type="molecule type" value="Genomic_DNA"/>
</dbReference>
<evidence type="ECO:0000256" key="3">
    <source>
        <dbReference type="PROSITE-ProRule" id="PRU00339"/>
    </source>
</evidence>
<dbReference type="SMART" id="SM00028">
    <property type="entry name" value="TPR"/>
    <property type="match status" value="1"/>
</dbReference>
<evidence type="ECO:0000313" key="7">
    <source>
        <dbReference type="Proteomes" id="UP001431572"/>
    </source>
</evidence>
<protein>
    <submittedName>
        <fullName evidence="4">Tetratricopeptide repeat protein</fullName>
    </submittedName>
</protein>
<evidence type="ECO:0000313" key="4">
    <source>
        <dbReference type="EMBL" id="NWJ48445.1"/>
    </source>
</evidence>
<evidence type="ECO:0000313" key="5">
    <source>
        <dbReference type="EMBL" id="WJW68379.1"/>
    </source>
</evidence>
<dbReference type="InterPro" id="IPR019734">
    <property type="entry name" value="TPR_rpt"/>
</dbReference>
<dbReference type="InterPro" id="IPR011990">
    <property type="entry name" value="TPR-like_helical_dom_sf"/>
</dbReference>
<dbReference type="Proteomes" id="UP001431572">
    <property type="component" value="Chromosome 2"/>
</dbReference>
<evidence type="ECO:0000313" key="6">
    <source>
        <dbReference type="Proteomes" id="UP000521676"/>
    </source>
</evidence>
<reference evidence="5" key="2">
    <citation type="journal article" date="2024" name="Nature">
        <title>Anoxygenic phototroph of the Chloroflexota uses a type I reaction centre.</title>
        <authorList>
            <person name="Tsuji J.M."/>
            <person name="Shaw N.A."/>
            <person name="Nagashima S."/>
            <person name="Venkiteswaran J.J."/>
            <person name="Schiff S.L."/>
            <person name="Watanabe T."/>
            <person name="Fukui M."/>
            <person name="Hanada S."/>
            <person name="Tank M."/>
            <person name="Neufeld J.D."/>
        </authorList>
    </citation>
    <scope>NUCLEOTIDE SEQUENCE</scope>
    <source>
        <strain evidence="5">L227-S17</strain>
    </source>
</reference>
<dbReference type="PROSITE" id="PS50005">
    <property type="entry name" value="TPR"/>
    <property type="match status" value="1"/>
</dbReference>
<dbReference type="InterPro" id="IPR013105">
    <property type="entry name" value="TPR_2"/>
</dbReference>
<dbReference type="Proteomes" id="UP000521676">
    <property type="component" value="Unassembled WGS sequence"/>
</dbReference>
<proteinExistence type="predicted"/>
<name>A0A8T7M8I3_9CHLR</name>
<keyword evidence="1" id="KW-0677">Repeat</keyword>